<evidence type="ECO:0008006" key="3">
    <source>
        <dbReference type="Google" id="ProtNLM"/>
    </source>
</evidence>
<gene>
    <name evidence="1" type="ORF">E1163_12665</name>
</gene>
<name>A0ABW9RNU6_9BACT</name>
<keyword evidence="2" id="KW-1185">Reference proteome</keyword>
<protein>
    <recommendedName>
        <fullName evidence="3">RHS repeat protein</fullName>
    </recommendedName>
</protein>
<proteinExistence type="predicted"/>
<dbReference type="RefSeq" id="WP_155172248.1">
    <property type="nucleotide sequence ID" value="NZ_BAAAFL010000053.1"/>
</dbReference>
<dbReference type="EMBL" id="SMLW01000541">
    <property type="protein sequence ID" value="MTI25799.1"/>
    <property type="molecule type" value="Genomic_DNA"/>
</dbReference>
<organism evidence="1 2">
    <name type="scientific">Fulvivirga kasyanovii</name>
    <dbReference type="NCBI Taxonomy" id="396812"/>
    <lineage>
        <taxon>Bacteria</taxon>
        <taxon>Pseudomonadati</taxon>
        <taxon>Bacteroidota</taxon>
        <taxon>Cytophagia</taxon>
        <taxon>Cytophagales</taxon>
        <taxon>Fulvivirgaceae</taxon>
        <taxon>Fulvivirga</taxon>
    </lineage>
</organism>
<comment type="caution">
    <text evidence="1">The sequence shown here is derived from an EMBL/GenBank/DDBJ whole genome shotgun (WGS) entry which is preliminary data.</text>
</comment>
<dbReference type="Gene3D" id="2.180.10.10">
    <property type="entry name" value="RHS repeat-associated core"/>
    <property type="match status" value="1"/>
</dbReference>
<accession>A0ABW9RNU6</accession>
<reference evidence="1 2" key="1">
    <citation type="submission" date="2019-02" db="EMBL/GenBank/DDBJ databases">
        <authorList>
            <person name="Goldberg S.R."/>
            <person name="Haltli B.A."/>
            <person name="Correa H."/>
            <person name="Russell K.G."/>
        </authorList>
    </citation>
    <scope>NUCLEOTIDE SEQUENCE [LARGE SCALE GENOMIC DNA]</scope>
    <source>
        <strain evidence="1 2">JCM 16186</strain>
    </source>
</reference>
<evidence type="ECO:0000313" key="2">
    <source>
        <dbReference type="Proteomes" id="UP000798808"/>
    </source>
</evidence>
<dbReference type="Proteomes" id="UP000798808">
    <property type="component" value="Unassembled WGS sequence"/>
</dbReference>
<sequence>MAPSSSILGYRKTEIKATGEGYGGTMYYWQTSSGDTKLGLPLFNSSGDYQVVNELGPYYLKGYNSIESCWTKPTSPYNPNFNLKPPVMEVIKFNESTFFKVFLQSADKNHIMKYADYYWVSDVNKTETDNKYYDFYKITESGTYYLRGRDQGGTWGDAMTIVIDINLSDQLNWIHTKSYTKQDAVSKIVAEQKVYFDHAGIELQSQYLNVTSNEVFASAPVKDKYGRNAIQSMVAPINTVDFQYKPTFITNTDGTTYGHQDFGEPLGNTRRGTLGWYYSTNNDIEDNVPVTGYPYSQVEFYNDGTGGIKKSAGPGEYHRLGSGYNTETSSLTVKATNELDNYLAIMDANVFPGSNTIEDAIVSIGRDANGNYGLSVSDRSGNVLMTARKGDTALPQTRSNELEDGTHSNFIYFYVLEDNTAINISGSTSFYVENLFSGVSLGQPGQLNSGFYRVVVTADPLQTVTLNYSQSYGDISYNYYDKAGRLKASISPNGVKQLEAGISYENIDKTTYEYNHQGWLLSTTEPDAGTTEYVYRKDGSIRYSQNAKQKVSDSYSYTLYDKLGRPVESGEAYNSNFNASNIQFKSSGMYSTLEATGLESLYDNAGSMQRKDWVRTYYDLPDNNFNSATGLTHKQDFVAGAVSWTENANIKTWYSYDEQGRVTWMGQKPEGLERTFVAAYEYDFLGNVLKVSYSSHGSAGEQLDAFYHYYTYDADKRLSEVYTSLNGAIPQTELSTNKDAELQAHYDYYLHGPLKRIELGGDLQGIDFVYNINGWLKQINHPELGSGKDPGGDGTNGFGQDAFGMILNYYESNMNGLFNSVSLVPHPDAGAIHGLPGVEVDNTIELAALFPQIRPHGLDNVVQGLREYSADNPAYKNMIREFQDQGFETGRE</sequence>
<evidence type="ECO:0000313" key="1">
    <source>
        <dbReference type="EMBL" id="MTI25799.1"/>
    </source>
</evidence>